<dbReference type="Pfam" id="PF00153">
    <property type="entry name" value="Mito_carr"/>
    <property type="match status" value="2"/>
</dbReference>
<evidence type="ECO:0000256" key="11">
    <source>
        <dbReference type="RuleBase" id="RU000488"/>
    </source>
</evidence>
<comment type="subcellular location">
    <subcellularLocation>
        <location evidence="1">Mitochondrion inner membrane</location>
        <topology evidence="1">Multi-pass membrane protein</topology>
    </subcellularLocation>
</comment>
<evidence type="ECO:0000256" key="9">
    <source>
        <dbReference type="ARBA" id="ARBA00023136"/>
    </source>
</evidence>
<keyword evidence="7" id="KW-1133">Transmembrane helix</keyword>
<evidence type="ECO:0000256" key="3">
    <source>
        <dbReference type="ARBA" id="ARBA00022448"/>
    </source>
</evidence>
<keyword evidence="13" id="KW-1185">Reference proteome</keyword>
<evidence type="ECO:0000256" key="8">
    <source>
        <dbReference type="ARBA" id="ARBA00023128"/>
    </source>
</evidence>
<evidence type="ECO:0000256" key="6">
    <source>
        <dbReference type="ARBA" id="ARBA00022792"/>
    </source>
</evidence>
<dbReference type="PROSITE" id="PS50920">
    <property type="entry name" value="SOLCAR"/>
    <property type="match status" value="3"/>
</dbReference>
<feature type="repeat" description="Solcar" evidence="10">
    <location>
        <begin position="5"/>
        <end position="89"/>
    </location>
</feature>
<protein>
    <recommendedName>
        <fullName evidence="14">Mitochondrial phosphate carrier protein</fullName>
    </recommendedName>
</protein>
<accession>A0AA38F6M0</accession>
<dbReference type="FunFam" id="1.50.40.10:FF:000046">
    <property type="entry name" value="Phosphate carrier protein, mitochondrial"/>
    <property type="match status" value="1"/>
</dbReference>
<dbReference type="PANTHER" id="PTHR45671">
    <property type="entry name" value="SOLUTE CARRIER FAMILY 25 (MITOCHONDRIAL CARRIER PHOSPHATE CARRIER), MEMBER 3, LIKE-RELATED-RELATED"/>
    <property type="match status" value="1"/>
</dbReference>
<dbReference type="EMBL" id="JAHRHJ020003813">
    <property type="protein sequence ID" value="KAH9290741.1"/>
    <property type="molecule type" value="Genomic_DNA"/>
</dbReference>
<evidence type="ECO:0000256" key="4">
    <source>
        <dbReference type="ARBA" id="ARBA00022692"/>
    </source>
</evidence>
<dbReference type="Proteomes" id="UP000824469">
    <property type="component" value="Unassembled WGS sequence"/>
</dbReference>
<dbReference type="PANTHER" id="PTHR45671:SF10">
    <property type="entry name" value="SOLUTE CARRIER FAMILY 25 MEMBER 3"/>
    <property type="match status" value="1"/>
</dbReference>
<dbReference type="GO" id="GO:0005743">
    <property type="term" value="C:mitochondrial inner membrane"/>
    <property type="evidence" value="ECO:0007669"/>
    <property type="project" value="UniProtKB-SubCell"/>
</dbReference>
<dbReference type="InterPro" id="IPR023395">
    <property type="entry name" value="MCP_dom_sf"/>
</dbReference>
<evidence type="ECO:0000256" key="1">
    <source>
        <dbReference type="ARBA" id="ARBA00004448"/>
    </source>
</evidence>
<dbReference type="GO" id="GO:1990547">
    <property type="term" value="P:mitochondrial phosphate ion transmembrane transport"/>
    <property type="evidence" value="ECO:0007669"/>
    <property type="project" value="InterPro"/>
</dbReference>
<dbReference type="GO" id="GO:0005315">
    <property type="term" value="F:phosphate transmembrane transporter activity"/>
    <property type="evidence" value="ECO:0007669"/>
    <property type="project" value="InterPro"/>
</dbReference>
<keyword evidence="6" id="KW-0999">Mitochondrion inner membrane</keyword>
<keyword evidence="3 11" id="KW-0813">Transport</keyword>
<keyword evidence="9 10" id="KW-0472">Membrane</keyword>
<dbReference type="SUPFAM" id="SSF103506">
    <property type="entry name" value="Mitochondrial carrier"/>
    <property type="match status" value="1"/>
</dbReference>
<evidence type="ECO:0008006" key="14">
    <source>
        <dbReference type="Google" id="ProtNLM"/>
    </source>
</evidence>
<evidence type="ECO:0000256" key="10">
    <source>
        <dbReference type="PROSITE-ProRule" id="PRU00282"/>
    </source>
</evidence>
<name>A0AA38F6M0_TAXCH</name>
<dbReference type="InterPro" id="IPR044677">
    <property type="entry name" value="SLC25A3/Pic2/Mir1-like"/>
</dbReference>
<keyword evidence="5" id="KW-0677">Repeat</keyword>
<dbReference type="AlphaFoldDB" id="A0AA38F6M0"/>
<organism evidence="12 13">
    <name type="scientific">Taxus chinensis</name>
    <name type="common">Chinese yew</name>
    <name type="synonym">Taxus wallichiana var. chinensis</name>
    <dbReference type="NCBI Taxonomy" id="29808"/>
    <lineage>
        <taxon>Eukaryota</taxon>
        <taxon>Viridiplantae</taxon>
        <taxon>Streptophyta</taxon>
        <taxon>Embryophyta</taxon>
        <taxon>Tracheophyta</taxon>
        <taxon>Spermatophyta</taxon>
        <taxon>Pinopsida</taxon>
        <taxon>Pinidae</taxon>
        <taxon>Conifers II</taxon>
        <taxon>Cupressales</taxon>
        <taxon>Taxaceae</taxon>
        <taxon>Taxus</taxon>
    </lineage>
</organism>
<evidence type="ECO:0000313" key="12">
    <source>
        <dbReference type="EMBL" id="KAH9290741.1"/>
    </source>
</evidence>
<gene>
    <name evidence="12" type="ORF">KI387_034858</name>
</gene>
<comment type="caution">
    <text evidence="12">The sequence shown here is derived from an EMBL/GenBank/DDBJ whole genome shotgun (WGS) entry which is preliminary data.</text>
</comment>
<dbReference type="OMA" id="DIWANQG"/>
<dbReference type="InterPro" id="IPR018108">
    <property type="entry name" value="MCP_transmembrane"/>
</dbReference>
<comment type="similarity">
    <text evidence="2 11">Belongs to the mitochondrial carrier (TC 2.A.29) family.</text>
</comment>
<evidence type="ECO:0000256" key="5">
    <source>
        <dbReference type="ARBA" id="ARBA00022737"/>
    </source>
</evidence>
<reference evidence="12 13" key="1">
    <citation type="journal article" date="2021" name="Nat. Plants">
        <title>The Taxus genome provides insights into paclitaxel biosynthesis.</title>
        <authorList>
            <person name="Xiong X."/>
            <person name="Gou J."/>
            <person name="Liao Q."/>
            <person name="Li Y."/>
            <person name="Zhou Q."/>
            <person name="Bi G."/>
            <person name="Li C."/>
            <person name="Du R."/>
            <person name="Wang X."/>
            <person name="Sun T."/>
            <person name="Guo L."/>
            <person name="Liang H."/>
            <person name="Lu P."/>
            <person name="Wu Y."/>
            <person name="Zhang Z."/>
            <person name="Ro D.K."/>
            <person name="Shang Y."/>
            <person name="Huang S."/>
            <person name="Yan J."/>
        </authorList>
    </citation>
    <scope>NUCLEOTIDE SEQUENCE [LARGE SCALE GENOMIC DNA]</scope>
    <source>
        <strain evidence="12">Ta-2019</strain>
    </source>
</reference>
<feature type="non-terminal residue" evidence="12">
    <location>
        <position position="1"/>
    </location>
</feature>
<keyword evidence="4 10" id="KW-0812">Transmembrane</keyword>
<feature type="repeat" description="Solcar" evidence="10">
    <location>
        <begin position="102"/>
        <end position="186"/>
    </location>
</feature>
<feature type="repeat" description="Solcar" evidence="10">
    <location>
        <begin position="203"/>
        <end position="282"/>
    </location>
</feature>
<evidence type="ECO:0000256" key="2">
    <source>
        <dbReference type="ARBA" id="ARBA00006375"/>
    </source>
</evidence>
<evidence type="ECO:0000313" key="13">
    <source>
        <dbReference type="Proteomes" id="UP000824469"/>
    </source>
</evidence>
<proteinExistence type="inferred from homology"/>
<evidence type="ECO:0000256" key="7">
    <source>
        <dbReference type="ARBA" id="ARBA00022989"/>
    </source>
</evidence>
<keyword evidence="8" id="KW-0496">Mitochondrion</keyword>
<dbReference type="Gene3D" id="1.50.40.10">
    <property type="entry name" value="Mitochondrial carrier domain"/>
    <property type="match status" value="1"/>
</dbReference>
<sequence length="284" mass="30937">MSAFEFYLASVCGGILSCGLTHAGLTPFDLVKCNMQANPSTYKSISCGFGKLCDKHGVGALFRGWLPTLLGYSAQGAFKFGFYEFFKIFYADILGQKHAQKHKTIIYLAGSASAEFIADIALCPFEAVKLRVQTHPDVTIGFLEAFADIWANQGHNGFYKGLLPLWGRQIPYTMVKFACFEKTVESIYKYIVPIPREKCSKAMQLGVSFAAGYVAGVSCAVVSHPADNLVSILNTSSGLCVLDAIKKIGVVGLFTRGLPLRILMVGTLTGAQWGIYDAFKVYVK</sequence>